<dbReference type="EMBL" id="JACVVK020000101">
    <property type="protein sequence ID" value="KAK7492654.1"/>
    <property type="molecule type" value="Genomic_DNA"/>
</dbReference>
<accession>A0ABD0L0R3</accession>
<gene>
    <name evidence="1" type="ORF">BaRGS_00016133</name>
</gene>
<proteinExistence type="predicted"/>
<evidence type="ECO:0000313" key="1">
    <source>
        <dbReference type="EMBL" id="KAK7492654.1"/>
    </source>
</evidence>
<dbReference type="Proteomes" id="UP001519460">
    <property type="component" value="Unassembled WGS sequence"/>
</dbReference>
<feature type="non-terminal residue" evidence="1">
    <location>
        <position position="53"/>
    </location>
</feature>
<name>A0ABD0L0R3_9CAEN</name>
<reference evidence="1 2" key="1">
    <citation type="journal article" date="2023" name="Sci. Data">
        <title>Genome assembly of the Korean intertidal mud-creeper Batillaria attramentaria.</title>
        <authorList>
            <person name="Patra A.K."/>
            <person name="Ho P.T."/>
            <person name="Jun S."/>
            <person name="Lee S.J."/>
            <person name="Kim Y."/>
            <person name="Won Y.J."/>
        </authorList>
    </citation>
    <scope>NUCLEOTIDE SEQUENCE [LARGE SCALE GENOMIC DNA]</scope>
    <source>
        <strain evidence="1">Wonlab-2016</strain>
    </source>
</reference>
<comment type="caution">
    <text evidence="1">The sequence shown here is derived from an EMBL/GenBank/DDBJ whole genome shotgun (WGS) entry which is preliminary data.</text>
</comment>
<organism evidence="1 2">
    <name type="scientific">Batillaria attramentaria</name>
    <dbReference type="NCBI Taxonomy" id="370345"/>
    <lineage>
        <taxon>Eukaryota</taxon>
        <taxon>Metazoa</taxon>
        <taxon>Spiralia</taxon>
        <taxon>Lophotrochozoa</taxon>
        <taxon>Mollusca</taxon>
        <taxon>Gastropoda</taxon>
        <taxon>Caenogastropoda</taxon>
        <taxon>Sorbeoconcha</taxon>
        <taxon>Cerithioidea</taxon>
        <taxon>Batillariidae</taxon>
        <taxon>Batillaria</taxon>
    </lineage>
</organism>
<sequence>MYSAAPRAHGHELLGTLSDTLKSPSLRPAPLHPWNALPFVPVLFHLRAVALFG</sequence>
<evidence type="ECO:0000313" key="2">
    <source>
        <dbReference type="Proteomes" id="UP001519460"/>
    </source>
</evidence>
<keyword evidence="2" id="KW-1185">Reference proteome</keyword>
<protein>
    <submittedName>
        <fullName evidence="1">Uncharacterized protein</fullName>
    </submittedName>
</protein>
<dbReference type="AlphaFoldDB" id="A0ABD0L0R3"/>